<name>A0ABD5YVK4_9EURY</name>
<dbReference type="Proteomes" id="UP001596417">
    <property type="component" value="Unassembled WGS sequence"/>
</dbReference>
<dbReference type="GO" id="GO:0016740">
    <property type="term" value="F:transferase activity"/>
    <property type="evidence" value="ECO:0007669"/>
    <property type="project" value="UniProtKB-KW"/>
</dbReference>
<accession>A0ABD5YVK4</accession>
<keyword evidence="1" id="KW-0808">Transferase</keyword>
<protein>
    <submittedName>
        <fullName evidence="1">Glycosyl transferase family 2</fullName>
    </submittedName>
</protein>
<reference evidence="1 2" key="1">
    <citation type="journal article" date="2019" name="Int. J. Syst. Evol. Microbiol.">
        <title>The Global Catalogue of Microorganisms (GCM) 10K type strain sequencing project: providing services to taxonomists for standard genome sequencing and annotation.</title>
        <authorList>
            <consortium name="The Broad Institute Genomics Platform"/>
            <consortium name="The Broad Institute Genome Sequencing Center for Infectious Disease"/>
            <person name="Wu L."/>
            <person name="Ma J."/>
        </authorList>
    </citation>
    <scope>NUCLEOTIDE SEQUENCE [LARGE SCALE GENOMIC DNA]</scope>
    <source>
        <strain evidence="1 2">RDMS1</strain>
    </source>
</reference>
<dbReference type="AlphaFoldDB" id="A0ABD5YVK4"/>
<organism evidence="1 2">
    <name type="scientific">Halocatena marina</name>
    <dbReference type="NCBI Taxonomy" id="2934937"/>
    <lineage>
        <taxon>Archaea</taxon>
        <taxon>Methanobacteriati</taxon>
        <taxon>Methanobacteriota</taxon>
        <taxon>Stenosarchaea group</taxon>
        <taxon>Halobacteria</taxon>
        <taxon>Halobacteriales</taxon>
        <taxon>Natronomonadaceae</taxon>
        <taxon>Halocatena</taxon>
    </lineage>
</organism>
<dbReference type="InterPro" id="IPR029044">
    <property type="entry name" value="Nucleotide-diphossugar_trans"/>
</dbReference>
<dbReference type="Gene3D" id="3.90.550.10">
    <property type="entry name" value="Spore Coat Polysaccharide Biosynthesis Protein SpsA, Chain A"/>
    <property type="match status" value="1"/>
</dbReference>
<dbReference type="EMBL" id="JBHTAX010000001">
    <property type="protein sequence ID" value="MFC7191515.1"/>
    <property type="molecule type" value="Genomic_DNA"/>
</dbReference>
<gene>
    <name evidence="1" type="ORF">ACFQL7_18045</name>
</gene>
<evidence type="ECO:0000313" key="1">
    <source>
        <dbReference type="EMBL" id="MFC7191515.1"/>
    </source>
</evidence>
<keyword evidence="2" id="KW-1185">Reference proteome</keyword>
<dbReference type="GeneID" id="76201250"/>
<proteinExistence type="predicted"/>
<comment type="caution">
    <text evidence="1">The sequence shown here is derived from an EMBL/GenBank/DDBJ whole genome shotgun (WGS) entry which is preliminary data.</text>
</comment>
<dbReference type="SUPFAM" id="SSF53448">
    <property type="entry name" value="Nucleotide-diphospho-sugar transferases"/>
    <property type="match status" value="1"/>
</dbReference>
<dbReference type="RefSeq" id="WP_264555601.1">
    <property type="nucleotide sequence ID" value="NZ_CP109979.1"/>
</dbReference>
<evidence type="ECO:0000313" key="2">
    <source>
        <dbReference type="Proteomes" id="UP001596417"/>
    </source>
</evidence>
<sequence length="363" mass="40478">MEYVQERVTTLHDFADTVPDAPTDRTSVVVPMTEHAHASHTTERILTTLERVDPARVVVALRADEQNVSKIHEWLSSYEFACETVWCGGPRVQELLRTAGLDGPHGKGRDVWLAIGVASDNEYIVFHDADTETYSERHINRLLFPLARDYSFVKGYYARIEENQLYGRLFRLFYVPIVRALAERQSAPVVEYLAAFRYALAGEMAMTTALARQLRLPRGWGLEVGVLGNAFEHAGFAGSAQTDLGVHEHDHRAVSGPQGLGGMSVEVGAALFHALADNGVHPDYELLRERYHKTATTLINQYAEDAAFNGLDYDSTAEHGQIKEYAKAVQPPKKDTRLPAWENAPIDPHAVSNAARLDMNEQI</sequence>